<sequence>MEVKRYFGACEYIGTSFFGWQSQGTENATVAGLIEFGIKHILAKPIKQGNIEFVELKGSSRTDTGVHAIYNTFHIDFKRNPQFGMIPPENLLIGLNRSFEKNNAGIKILEMREVPLDFHARFSAVSREYIYKLFIGPESVFLLEFYWILEELNINKLEEALGIFENKISLNDICKVKQEKYEDDQVKIDAWMDIKENEILLHFRSTKFFWHQIRYMVGALVDFSCGKISLKQLNSFFSGTAGKKPSRAPAAGLYLAKVEYV</sequence>
<dbReference type="InterPro" id="IPR020097">
    <property type="entry name" value="PsdUridine_synth_TruA_a/b_dom"/>
</dbReference>
<comment type="caution">
    <text evidence="8">The sequence shown here is derived from an EMBL/GenBank/DDBJ whole genome shotgun (WGS) entry which is preliminary data.</text>
</comment>
<name>A0AAU9JEQ3_9CILI</name>
<feature type="domain" description="Pseudouridine synthase I TruA alpha/beta" evidence="7">
    <location>
        <begin position="10"/>
        <end position="122"/>
    </location>
</feature>
<dbReference type="SUPFAM" id="SSF55120">
    <property type="entry name" value="Pseudouridine synthase"/>
    <property type="match status" value="1"/>
</dbReference>
<proteinExistence type="inferred from homology"/>
<feature type="binding site" evidence="5">
    <location>
        <position position="129"/>
    </location>
    <ligand>
        <name>substrate</name>
    </ligand>
</feature>
<evidence type="ECO:0000256" key="3">
    <source>
        <dbReference type="ARBA" id="ARBA00023235"/>
    </source>
</evidence>
<evidence type="ECO:0000259" key="7">
    <source>
        <dbReference type="Pfam" id="PF01416"/>
    </source>
</evidence>
<dbReference type="PANTHER" id="PTHR11142">
    <property type="entry name" value="PSEUDOURIDYLATE SYNTHASE"/>
    <property type="match status" value="1"/>
</dbReference>
<organism evidence="8 9">
    <name type="scientific">Blepharisma stoltei</name>
    <dbReference type="NCBI Taxonomy" id="1481888"/>
    <lineage>
        <taxon>Eukaryota</taxon>
        <taxon>Sar</taxon>
        <taxon>Alveolata</taxon>
        <taxon>Ciliophora</taxon>
        <taxon>Postciliodesmatophora</taxon>
        <taxon>Heterotrichea</taxon>
        <taxon>Heterotrichida</taxon>
        <taxon>Blepharismidae</taxon>
        <taxon>Blepharisma</taxon>
    </lineage>
</organism>
<gene>
    <name evidence="8" type="ORF">BSTOLATCC_MIC40956</name>
</gene>
<evidence type="ECO:0000256" key="2">
    <source>
        <dbReference type="ARBA" id="ARBA00022694"/>
    </source>
</evidence>
<keyword evidence="2 6" id="KW-0819">tRNA processing</keyword>
<reference evidence="8" key="1">
    <citation type="submission" date="2021-09" db="EMBL/GenBank/DDBJ databases">
        <authorList>
            <consortium name="AG Swart"/>
            <person name="Singh M."/>
            <person name="Singh A."/>
            <person name="Seah K."/>
            <person name="Emmerich C."/>
        </authorList>
    </citation>
    <scope>NUCLEOTIDE SEQUENCE</scope>
    <source>
        <strain evidence="8">ATCC30299</strain>
    </source>
</reference>
<evidence type="ECO:0000256" key="4">
    <source>
        <dbReference type="PIRSR" id="PIRSR001430-1"/>
    </source>
</evidence>
<comment type="catalytic activity">
    <reaction evidence="6">
        <text>uridine(38/39/40) in tRNA = pseudouridine(38/39/40) in tRNA</text>
        <dbReference type="Rhea" id="RHEA:22376"/>
        <dbReference type="Rhea" id="RHEA-COMP:10085"/>
        <dbReference type="Rhea" id="RHEA-COMP:10087"/>
        <dbReference type="ChEBI" id="CHEBI:65314"/>
        <dbReference type="ChEBI" id="CHEBI:65315"/>
        <dbReference type="EC" id="5.4.99.12"/>
    </reaction>
</comment>
<accession>A0AAU9JEQ3</accession>
<dbReference type="Proteomes" id="UP001162131">
    <property type="component" value="Unassembled WGS sequence"/>
</dbReference>
<evidence type="ECO:0000313" key="9">
    <source>
        <dbReference type="Proteomes" id="UP001162131"/>
    </source>
</evidence>
<comment type="similarity">
    <text evidence="1 6">Belongs to the tRNA pseudouridine synthase TruA family.</text>
</comment>
<dbReference type="InterPro" id="IPR020095">
    <property type="entry name" value="PsdUridine_synth_TruA_C"/>
</dbReference>
<dbReference type="GO" id="GO:0031119">
    <property type="term" value="P:tRNA pseudouridine synthesis"/>
    <property type="evidence" value="ECO:0007669"/>
    <property type="project" value="TreeGrafter"/>
</dbReference>
<dbReference type="Pfam" id="PF01416">
    <property type="entry name" value="PseudoU_synth_1"/>
    <property type="match status" value="2"/>
</dbReference>
<dbReference type="InterPro" id="IPR001406">
    <property type="entry name" value="PsdUridine_synth_TruA"/>
</dbReference>
<keyword evidence="9" id="KW-1185">Reference proteome</keyword>
<feature type="active site" description="Nucleophile" evidence="4">
    <location>
        <position position="63"/>
    </location>
</feature>
<evidence type="ECO:0000256" key="6">
    <source>
        <dbReference type="RuleBase" id="RU003792"/>
    </source>
</evidence>
<dbReference type="EMBL" id="CAJZBQ010000040">
    <property type="protein sequence ID" value="CAG9326531.1"/>
    <property type="molecule type" value="Genomic_DNA"/>
</dbReference>
<dbReference type="PIRSF" id="PIRSF001430">
    <property type="entry name" value="tRNA_psdUrid_synth"/>
    <property type="match status" value="1"/>
</dbReference>
<feature type="domain" description="Pseudouridine synthase I TruA alpha/beta" evidence="7">
    <location>
        <begin position="190"/>
        <end position="260"/>
    </location>
</feature>
<dbReference type="HAMAP" id="MF_00171">
    <property type="entry name" value="TruA"/>
    <property type="match status" value="1"/>
</dbReference>
<protein>
    <recommendedName>
        <fullName evidence="6">tRNA pseudouridine synthase</fullName>
        <ecNumber evidence="6">5.4.99.12</ecNumber>
    </recommendedName>
</protein>
<dbReference type="AlphaFoldDB" id="A0AAU9JEQ3"/>
<dbReference type="PANTHER" id="PTHR11142:SF0">
    <property type="entry name" value="TRNA PSEUDOURIDINE SYNTHASE-LIKE 1"/>
    <property type="match status" value="1"/>
</dbReference>
<keyword evidence="3 6" id="KW-0413">Isomerase</keyword>
<dbReference type="InterPro" id="IPR020094">
    <property type="entry name" value="TruA/RsuA/RluB/E/F_N"/>
</dbReference>
<dbReference type="GO" id="GO:0160147">
    <property type="term" value="F:tRNA pseudouridine(38-40) synthase activity"/>
    <property type="evidence" value="ECO:0007669"/>
    <property type="project" value="UniProtKB-EC"/>
</dbReference>
<dbReference type="InterPro" id="IPR020103">
    <property type="entry name" value="PsdUridine_synth_cat_dom_sf"/>
</dbReference>
<dbReference type="Gene3D" id="3.30.70.660">
    <property type="entry name" value="Pseudouridine synthase I, catalytic domain, C-terminal subdomain"/>
    <property type="match status" value="1"/>
</dbReference>
<evidence type="ECO:0000256" key="5">
    <source>
        <dbReference type="PIRSR" id="PIRSR001430-2"/>
    </source>
</evidence>
<dbReference type="GO" id="GO:0003723">
    <property type="term" value="F:RNA binding"/>
    <property type="evidence" value="ECO:0007669"/>
    <property type="project" value="InterPro"/>
</dbReference>
<evidence type="ECO:0000313" key="8">
    <source>
        <dbReference type="EMBL" id="CAG9326531.1"/>
    </source>
</evidence>
<evidence type="ECO:0000256" key="1">
    <source>
        <dbReference type="ARBA" id="ARBA00009375"/>
    </source>
</evidence>
<dbReference type="EC" id="5.4.99.12" evidence="6"/>
<dbReference type="Gene3D" id="3.30.70.580">
    <property type="entry name" value="Pseudouridine synthase I, catalytic domain, N-terminal subdomain"/>
    <property type="match status" value="1"/>
</dbReference>